<evidence type="ECO:0000256" key="6">
    <source>
        <dbReference type="ARBA" id="ARBA00022741"/>
    </source>
</evidence>
<dbReference type="InterPro" id="IPR056179">
    <property type="entry name" value="DHQS_C"/>
</dbReference>
<dbReference type="InterPro" id="IPR030963">
    <property type="entry name" value="DHQ_synth_fam"/>
</dbReference>
<evidence type="ECO:0000256" key="7">
    <source>
        <dbReference type="ARBA" id="ARBA00022833"/>
    </source>
</evidence>
<evidence type="ECO:0000256" key="4">
    <source>
        <dbReference type="ARBA" id="ARBA00003485"/>
    </source>
</evidence>
<evidence type="ECO:0000259" key="12">
    <source>
        <dbReference type="Pfam" id="PF01761"/>
    </source>
</evidence>
<keyword evidence="10" id="KW-0170">Cobalt</keyword>
<evidence type="ECO:0000256" key="8">
    <source>
        <dbReference type="ARBA" id="ARBA00023027"/>
    </source>
</evidence>
<evidence type="ECO:0000256" key="11">
    <source>
        <dbReference type="NCBIfam" id="TIGR01357"/>
    </source>
</evidence>
<organism evidence="14 15">
    <name type="scientific">Pontibacter korlensis</name>
    <dbReference type="NCBI Taxonomy" id="400092"/>
    <lineage>
        <taxon>Bacteria</taxon>
        <taxon>Pseudomonadati</taxon>
        <taxon>Bacteroidota</taxon>
        <taxon>Cytophagia</taxon>
        <taxon>Cytophagales</taxon>
        <taxon>Hymenobacteraceae</taxon>
        <taxon>Pontibacter</taxon>
    </lineage>
</organism>
<dbReference type="STRING" id="400092.PKOR_02030"/>
<dbReference type="GO" id="GO:0009073">
    <property type="term" value="P:aromatic amino acid family biosynthetic process"/>
    <property type="evidence" value="ECO:0007669"/>
    <property type="project" value="InterPro"/>
</dbReference>
<dbReference type="NCBIfam" id="TIGR01357">
    <property type="entry name" value="aroB"/>
    <property type="match status" value="1"/>
</dbReference>
<dbReference type="Pfam" id="PF24621">
    <property type="entry name" value="DHQS_C"/>
    <property type="match status" value="1"/>
</dbReference>
<keyword evidence="7" id="KW-0862">Zinc</keyword>
<dbReference type="Pfam" id="PF01761">
    <property type="entry name" value="DHQ_synthase"/>
    <property type="match status" value="1"/>
</dbReference>
<evidence type="ECO:0000256" key="1">
    <source>
        <dbReference type="ARBA" id="ARBA00001911"/>
    </source>
</evidence>
<comment type="cofactor">
    <cofactor evidence="2">
        <name>Co(2+)</name>
        <dbReference type="ChEBI" id="CHEBI:48828"/>
    </cofactor>
</comment>
<evidence type="ECO:0000256" key="3">
    <source>
        <dbReference type="ARBA" id="ARBA00001947"/>
    </source>
</evidence>
<dbReference type="PANTHER" id="PTHR43622:SF1">
    <property type="entry name" value="3-DEHYDROQUINATE SYNTHASE"/>
    <property type="match status" value="1"/>
</dbReference>
<dbReference type="EMBL" id="CP009621">
    <property type="protein sequence ID" value="AKD02136.1"/>
    <property type="molecule type" value="Genomic_DNA"/>
</dbReference>
<proteinExistence type="predicted"/>
<evidence type="ECO:0000313" key="14">
    <source>
        <dbReference type="EMBL" id="AKD02136.1"/>
    </source>
</evidence>
<evidence type="ECO:0000313" key="15">
    <source>
        <dbReference type="Proteomes" id="UP000033109"/>
    </source>
</evidence>
<protein>
    <recommendedName>
        <fullName evidence="11">3-dehydroquinate synthase</fullName>
        <ecNumber evidence="11">4.2.3.4</ecNumber>
    </recommendedName>
</protein>
<comment type="cofactor">
    <cofactor evidence="1">
        <name>NAD(+)</name>
        <dbReference type="ChEBI" id="CHEBI:57540"/>
    </cofactor>
</comment>
<keyword evidence="5" id="KW-0479">Metal-binding</keyword>
<keyword evidence="9" id="KW-0456">Lyase</keyword>
<name>A0A0E3UVT3_9BACT</name>
<dbReference type="EC" id="4.2.3.4" evidence="11"/>
<dbReference type="CDD" id="cd08195">
    <property type="entry name" value="DHQS"/>
    <property type="match status" value="1"/>
</dbReference>
<dbReference type="GO" id="GO:0009423">
    <property type="term" value="P:chorismate biosynthetic process"/>
    <property type="evidence" value="ECO:0007669"/>
    <property type="project" value="UniProtKB-UniRule"/>
</dbReference>
<dbReference type="Gene3D" id="3.40.50.1970">
    <property type="match status" value="1"/>
</dbReference>
<dbReference type="GO" id="GO:0046872">
    <property type="term" value="F:metal ion binding"/>
    <property type="evidence" value="ECO:0007669"/>
    <property type="project" value="UniProtKB-KW"/>
</dbReference>
<dbReference type="GO" id="GO:0003856">
    <property type="term" value="F:3-dehydroquinate synthase activity"/>
    <property type="evidence" value="ECO:0007669"/>
    <property type="project" value="UniProtKB-UniRule"/>
</dbReference>
<keyword evidence="8" id="KW-0520">NAD</keyword>
<dbReference type="PANTHER" id="PTHR43622">
    <property type="entry name" value="3-DEHYDROQUINATE SYNTHASE"/>
    <property type="match status" value="1"/>
</dbReference>
<dbReference type="InterPro" id="IPR030960">
    <property type="entry name" value="DHQS/DOIS_N"/>
</dbReference>
<evidence type="ECO:0000256" key="9">
    <source>
        <dbReference type="ARBA" id="ARBA00023239"/>
    </source>
</evidence>
<evidence type="ECO:0000256" key="2">
    <source>
        <dbReference type="ARBA" id="ARBA00001941"/>
    </source>
</evidence>
<dbReference type="PIRSF" id="PIRSF001455">
    <property type="entry name" value="DHQ_synth"/>
    <property type="match status" value="1"/>
</dbReference>
<dbReference type="SUPFAM" id="SSF56796">
    <property type="entry name" value="Dehydroquinate synthase-like"/>
    <property type="match status" value="1"/>
</dbReference>
<dbReference type="FunFam" id="3.40.50.1970:FF:000007">
    <property type="entry name" value="Pentafunctional AROM polypeptide"/>
    <property type="match status" value="1"/>
</dbReference>
<feature type="domain" description="3-dehydroquinate synthase N-terminal" evidence="12">
    <location>
        <begin position="53"/>
        <end position="165"/>
    </location>
</feature>
<dbReference type="RefSeq" id="WP_046308850.1">
    <property type="nucleotide sequence ID" value="NZ_CBCSCY010000046.1"/>
</dbReference>
<sequence>MTETIHIGRDALQELPELLKNRAFSKVAVLVDENTLHHCYPQLKPYLPEHDLIQIQSGEERKTLQTCEYIWQRMTDLHLDRWSVLVNLGGGVIGDMGGFCAALFKRGLYFVQVPTTLLAQVDASVGGKTGIDFQGLKNHIGVYQEPQAVFINPDFLKTLPQREVKSGYAEIVKHWFISDADAFMEQRHIGLFTEDWEGLIRHSVGIKSRVVEADPLEGGLRKILNFGHTVGHAVETYLLDKPERALLHGEAVAVGMLCEAWISKKHELLSEEELSRIETFLVSVYEKVSLSEQDIQSIAQFALQDKKNTRSTINCTLLERIGKAVYDQPITVQEIVESLRYYTLL</sequence>
<dbReference type="KEGG" id="pko:PKOR_02030"/>
<comment type="function">
    <text evidence="4">Catalyzes the conversion of 3-deoxy-D-arabino-heptulosonate 7-phosphate (DAHP) to dehydroquinate (DHQ).</text>
</comment>
<keyword evidence="15" id="KW-1185">Reference proteome</keyword>
<dbReference type="AlphaFoldDB" id="A0A0E3UVT3"/>
<dbReference type="Gene3D" id="1.20.1090.10">
    <property type="entry name" value="Dehydroquinate synthase-like - alpha domain"/>
    <property type="match status" value="1"/>
</dbReference>
<dbReference type="InterPro" id="IPR050071">
    <property type="entry name" value="Dehydroquinate_synthase"/>
</dbReference>
<dbReference type="OrthoDB" id="9806583at2"/>
<dbReference type="HOGENOM" id="CLU_001201_0_1_10"/>
<feature type="domain" description="3-dehydroquinate synthase C-terminal" evidence="13">
    <location>
        <begin position="167"/>
        <end position="308"/>
    </location>
</feature>
<comment type="cofactor">
    <cofactor evidence="3">
        <name>Zn(2+)</name>
        <dbReference type="ChEBI" id="CHEBI:29105"/>
    </cofactor>
</comment>
<gene>
    <name evidence="14" type="ORF">PKOR_02030</name>
</gene>
<dbReference type="Proteomes" id="UP000033109">
    <property type="component" value="Chromosome"/>
</dbReference>
<dbReference type="GO" id="GO:0000166">
    <property type="term" value="F:nucleotide binding"/>
    <property type="evidence" value="ECO:0007669"/>
    <property type="project" value="UniProtKB-KW"/>
</dbReference>
<reference evidence="14 15" key="1">
    <citation type="journal article" date="2015" name="Sci. Rep.">
        <title>Unraveling adaptation of Pontibacter korlensis to radiation and infertility in desert through complete genome and comparative transcriptomic analysis.</title>
        <authorList>
            <person name="Dai J."/>
            <person name="Dai W."/>
            <person name="Qiu C."/>
            <person name="Yang Z."/>
            <person name="Zhang Y."/>
            <person name="Zhou M."/>
            <person name="Zhang L."/>
            <person name="Fang C."/>
            <person name="Gao Q."/>
            <person name="Yang Q."/>
            <person name="Li X."/>
            <person name="Wang Z."/>
            <person name="Wang Z."/>
            <person name="Jia Z."/>
            <person name="Chen X."/>
        </authorList>
    </citation>
    <scope>NUCLEOTIDE SEQUENCE [LARGE SCALE GENOMIC DNA]</scope>
    <source>
        <strain evidence="14 15">X14-1T</strain>
    </source>
</reference>
<evidence type="ECO:0000256" key="5">
    <source>
        <dbReference type="ARBA" id="ARBA00022723"/>
    </source>
</evidence>
<dbReference type="PATRIC" id="fig|400092.3.peg.460"/>
<dbReference type="GO" id="GO:0005737">
    <property type="term" value="C:cytoplasm"/>
    <property type="evidence" value="ECO:0007669"/>
    <property type="project" value="InterPro"/>
</dbReference>
<keyword evidence="6" id="KW-0547">Nucleotide-binding</keyword>
<accession>A0A0E3UVT3</accession>
<dbReference type="InterPro" id="IPR016037">
    <property type="entry name" value="DHQ_synth_AroB"/>
</dbReference>
<evidence type="ECO:0000256" key="10">
    <source>
        <dbReference type="ARBA" id="ARBA00023285"/>
    </source>
</evidence>
<evidence type="ECO:0000259" key="13">
    <source>
        <dbReference type="Pfam" id="PF24621"/>
    </source>
</evidence>